<evidence type="ECO:0000256" key="1">
    <source>
        <dbReference type="ARBA" id="ARBA00001917"/>
    </source>
</evidence>
<keyword evidence="6" id="KW-0560">Oxidoreductase</keyword>
<dbReference type="InterPro" id="IPR037207">
    <property type="entry name" value="Nuop51_4Fe4S-bd_sf"/>
</dbReference>
<name>A0A090MT50_AFIFE</name>
<keyword evidence="8" id="KW-0411">Iron-sulfur</keyword>
<dbReference type="CDD" id="cd03034">
    <property type="entry name" value="ArsC_ArsC"/>
    <property type="match status" value="1"/>
</dbReference>
<organism evidence="12 13">
    <name type="scientific">Afipia felis</name>
    <name type="common">Cat scratch disease bacillus</name>
    <dbReference type="NCBI Taxonomy" id="1035"/>
    <lineage>
        <taxon>Bacteria</taxon>
        <taxon>Pseudomonadati</taxon>
        <taxon>Pseudomonadota</taxon>
        <taxon>Alphaproteobacteria</taxon>
        <taxon>Hyphomicrobiales</taxon>
        <taxon>Nitrobacteraceae</taxon>
        <taxon>Afipia</taxon>
    </lineage>
</organism>
<dbReference type="SUPFAM" id="SSF52833">
    <property type="entry name" value="Thioredoxin-like"/>
    <property type="match status" value="2"/>
</dbReference>
<dbReference type="SUPFAM" id="SSF142984">
    <property type="entry name" value="Nqo1 middle domain-like"/>
    <property type="match status" value="1"/>
</dbReference>
<evidence type="ECO:0000256" key="9">
    <source>
        <dbReference type="PROSITE-ProRule" id="PRU01282"/>
    </source>
</evidence>
<dbReference type="Pfam" id="PF01512">
    <property type="entry name" value="Complex1_51K"/>
    <property type="match status" value="1"/>
</dbReference>
<evidence type="ECO:0000256" key="7">
    <source>
        <dbReference type="ARBA" id="ARBA00023004"/>
    </source>
</evidence>
<dbReference type="InterPro" id="IPR006659">
    <property type="entry name" value="Arsenate_reductase"/>
</dbReference>
<dbReference type="OrthoDB" id="9761899at2"/>
<dbReference type="SMART" id="SM00928">
    <property type="entry name" value="NADH_4Fe-4S"/>
    <property type="match status" value="1"/>
</dbReference>
<dbReference type="RefSeq" id="WP_082157000.1">
    <property type="nucleotide sequence ID" value="NZ_CCAZ020000001.1"/>
</dbReference>
<dbReference type="Pfam" id="PF03960">
    <property type="entry name" value="ArsC"/>
    <property type="match status" value="1"/>
</dbReference>
<comment type="similarity">
    <text evidence="2 9">Belongs to the ArsC family.</text>
</comment>
<dbReference type="GO" id="GO:0046872">
    <property type="term" value="F:metal ion binding"/>
    <property type="evidence" value="ECO:0007669"/>
    <property type="project" value="UniProtKB-KW"/>
</dbReference>
<dbReference type="CDD" id="cd03082">
    <property type="entry name" value="TRX_Fd_NuoE_W_FDH_beta"/>
    <property type="match status" value="1"/>
</dbReference>
<protein>
    <submittedName>
        <fullName evidence="12">NADH-quinone oxidoreductase chain 1</fullName>
    </submittedName>
</protein>
<reference evidence="12 13" key="1">
    <citation type="journal article" date="2014" name="Genome Announc.">
        <title>Genome Sequence of Afipia felis Strain 76713, Isolated in Hospital Water Using an Amoeba Co-Culture Procedure.</title>
        <authorList>
            <person name="Benamar S."/>
            <person name="La Scola B."/>
            <person name="Croce O."/>
        </authorList>
    </citation>
    <scope>NUCLEOTIDE SEQUENCE [LARGE SCALE GENOMIC DNA]</scope>
    <source>
        <strain evidence="12 13">76713</strain>
    </source>
</reference>
<dbReference type="PANTHER" id="PTHR43578">
    <property type="entry name" value="NADH-QUINONE OXIDOREDUCTASE SUBUNIT F"/>
    <property type="match status" value="1"/>
</dbReference>
<dbReference type="EMBL" id="CCAZ020000001">
    <property type="protein sequence ID" value="CEG08779.1"/>
    <property type="molecule type" value="Genomic_DNA"/>
</dbReference>
<dbReference type="InterPro" id="IPR041921">
    <property type="entry name" value="NuoE_N"/>
</dbReference>
<dbReference type="Gene3D" id="1.20.1440.230">
    <property type="entry name" value="NADH-ubiquinone oxidoreductase 51kDa subunit, iron-sulphur binding domain"/>
    <property type="match status" value="1"/>
</dbReference>
<dbReference type="SUPFAM" id="SSF142019">
    <property type="entry name" value="Nqo1 FMN-binding domain-like"/>
    <property type="match status" value="1"/>
</dbReference>
<dbReference type="InterPro" id="IPR011538">
    <property type="entry name" value="Nuo51_FMN-bd"/>
</dbReference>
<dbReference type="InterPro" id="IPR001949">
    <property type="entry name" value="NADH-UbQ_OxRdtase_51kDa_CS"/>
</dbReference>
<dbReference type="Pfam" id="PF10589">
    <property type="entry name" value="NADH_4Fe-4S"/>
    <property type="match status" value="1"/>
</dbReference>
<dbReference type="GO" id="GO:0008794">
    <property type="term" value="F:arsenate reductase (glutaredoxin) activity"/>
    <property type="evidence" value="ECO:0007669"/>
    <property type="project" value="InterPro"/>
</dbReference>
<evidence type="ECO:0000256" key="4">
    <source>
        <dbReference type="ARBA" id="ARBA00022485"/>
    </source>
</evidence>
<comment type="cofactor">
    <cofactor evidence="1">
        <name>FMN</name>
        <dbReference type="ChEBI" id="CHEBI:58210"/>
    </cofactor>
</comment>
<dbReference type="GO" id="GO:0051539">
    <property type="term" value="F:4 iron, 4 sulfur cluster binding"/>
    <property type="evidence" value="ECO:0007669"/>
    <property type="project" value="UniProtKB-KW"/>
</dbReference>
<dbReference type="PROSITE" id="PS51353">
    <property type="entry name" value="ARSC"/>
    <property type="match status" value="1"/>
</dbReference>
<evidence type="ECO:0000256" key="5">
    <source>
        <dbReference type="ARBA" id="ARBA00022723"/>
    </source>
</evidence>
<evidence type="ECO:0000256" key="8">
    <source>
        <dbReference type="ARBA" id="ARBA00023014"/>
    </source>
</evidence>
<keyword evidence="7" id="KW-0408">Iron</keyword>
<dbReference type="PANTHER" id="PTHR43578:SF3">
    <property type="entry name" value="NADH-QUINONE OXIDOREDUCTASE SUBUNIT F"/>
    <property type="match status" value="1"/>
</dbReference>
<dbReference type="InterPro" id="IPR036249">
    <property type="entry name" value="Thioredoxin-like_sf"/>
</dbReference>
<evidence type="ECO:0000256" key="6">
    <source>
        <dbReference type="ARBA" id="ARBA00023002"/>
    </source>
</evidence>
<feature type="region of interest" description="Disordered" evidence="10">
    <location>
        <begin position="184"/>
        <end position="206"/>
    </location>
</feature>
<dbReference type="STRING" id="1035.BN961_02198"/>
<proteinExistence type="inferred from homology"/>
<dbReference type="PROSITE" id="PS00644">
    <property type="entry name" value="COMPLEX1_51K_1"/>
    <property type="match status" value="1"/>
</dbReference>
<dbReference type="Pfam" id="PF01257">
    <property type="entry name" value="2Fe-2S_thioredx"/>
    <property type="match status" value="1"/>
</dbReference>
<dbReference type="AlphaFoldDB" id="A0A090MT50"/>
<evidence type="ECO:0000256" key="2">
    <source>
        <dbReference type="ARBA" id="ARBA00007198"/>
    </source>
</evidence>
<dbReference type="Pfam" id="PF10531">
    <property type="entry name" value="SLBB"/>
    <property type="match status" value="1"/>
</dbReference>
<dbReference type="PROSITE" id="PS00645">
    <property type="entry name" value="COMPLEX1_51K_2"/>
    <property type="match status" value="1"/>
</dbReference>
<dbReference type="Gene3D" id="3.40.30.10">
    <property type="entry name" value="Glutaredoxin"/>
    <property type="match status" value="2"/>
</dbReference>
<sequence>MPGGNVVNLKTKGSRRPKVVTIYHNPASGISRQVLALLLASGEAPIVVEYLKTPPSPARLKYLARKMGVPVRRLFRKSVRFADFNLSNPKWTDDALLDFMSRAPELLVYPIVETPKGVRVCRPPDSVLPLLNAPVSDAVSSGILSADFTAEELNSSLHIVSQQRYDLLKDRGILMSHDQGPQKVIPFEHPGEGRRRAKPTPKGRQIDPKASEEIEFLLEGKSRRRDMLIEYLHLIQDKWGQISAAHLAALADEMKLAFAEVFEVATFYAHFDVVKEGAPDIAPVTIRVCDSLTCAMLGAEALMKELKNKAGPGVRVVRAPCVGRCDTAPAAEVGHNFVDHATVDNVLAALKQHDTHVHVPDYVEYESYIAQGGYTLLNSLRSGKTSKEDILKALESASLRGLGGAGFPTGRKWRAVLGEPGPRLMAINGDEGEPGTFKDRFYLETDPHRFIEGMLIGAHIVEAAEVYIYLRDEYPASREILAREIARLPAGGPTLHLRRGAGAYICGEESALLESIEGKRGMPRHKPPYPFQVGLFGLPTLINNVETLWWVRDIVEKGGEWWQAQGRNDRHGLRSYSVSGRVKNPGVKLAPAGVTITELIEEFCGGMADGHKFRAYLPGGASGGILPASMNDIPLDFGTLEKYGCFIGSAAVVVLSDKDDVKDAALNLMKFFEDESCGQCTPCRVGTQKAAALMETRAWNRDLLNELSQTMRDASICGLGQAASNPLTSVIKYFPEEFAPQEAAE</sequence>
<dbReference type="InterPro" id="IPR019575">
    <property type="entry name" value="Nuop51_4Fe4S-bd"/>
</dbReference>
<dbReference type="InterPro" id="IPR006660">
    <property type="entry name" value="Arsenate_reductase-like"/>
</dbReference>
<evidence type="ECO:0000256" key="10">
    <source>
        <dbReference type="SAM" id="MobiDB-lite"/>
    </source>
</evidence>
<gene>
    <name evidence="12" type="primary">nqo1_2</name>
    <name evidence="12" type="ORF">BN961_02198</name>
</gene>
<dbReference type="Gene3D" id="3.40.50.11540">
    <property type="entry name" value="NADH-ubiquinone oxidoreductase 51kDa subunit"/>
    <property type="match status" value="1"/>
</dbReference>
<dbReference type="GO" id="GO:0008137">
    <property type="term" value="F:NADH dehydrogenase (ubiquinone) activity"/>
    <property type="evidence" value="ECO:0007669"/>
    <property type="project" value="InterPro"/>
</dbReference>
<accession>A0A090MT50</accession>
<dbReference type="InterPro" id="IPR019554">
    <property type="entry name" value="Soluble_ligand-bd"/>
</dbReference>
<dbReference type="FunFam" id="3.10.20.600:FF:000006">
    <property type="entry name" value="Formate dehydrogenase, beta subunit"/>
    <property type="match status" value="1"/>
</dbReference>
<comment type="caution">
    <text evidence="12">The sequence shown here is derived from an EMBL/GenBank/DDBJ whole genome shotgun (WGS) entry which is preliminary data.</text>
</comment>
<keyword evidence="4" id="KW-0004">4Fe-4S</keyword>
<keyword evidence="13" id="KW-1185">Reference proteome</keyword>
<dbReference type="GO" id="GO:0010181">
    <property type="term" value="F:FMN binding"/>
    <property type="evidence" value="ECO:0007669"/>
    <property type="project" value="InterPro"/>
</dbReference>
<dbReference type="SUPFAM" id="SSF140490">
    <property type="entry name" value="Nqo1C-terminal domain-like"/>
    <property type="match status" value="1"/>
</dbReference>
<dbReference type="Gene3D" id="1.10.10.1590">
    <property type="entry name" value="NADH-quinone oxidoreductase subunit E"/>
    <property type="match status" value="1"/>
</dbReference>
<comment type="similarity">
    <text evidence="3">Belongs to the complex I 51 kDa subunit family.</text>
</comment>
<dbReference type="Proteomes" id="UP000035762">
    <property type="component" value="Unassembled WGS sequence"/>
</dbReference>
<keyword evidence="5" id="KW-0479">Metal-binding</keyword>
<feature type="domain" description="NADH-ubiquinone oxidoreductase 51kDa subunit iron-sulphur binding" evidence="11">
    <location>
        <begin position="662"/>
        <end position="707"/>
    </location>
</feature>
<evidence type="ECO:0000259" key="11">
    <source>
        <dbReference type="SMART" id="SM00928"/>
    </source>
</evidence>
<evidence type="ECO:0000313" key="13">
    <source>
        <dbReference type="Proteomes" id="UP000035762"/>
    </source>
</evidence>
<dbReference type="InterPro" id="IPR037225">
    <property type="entry name" value="Nuo51_FMN-bd_sf"/>
</dbReference>
<evidence type="ECO:0000256" key="3">
    <source>
        <dbReference type="ARBA" id="ARBA00007523"/>
    </source>
</evidence>
<evidence type="ECO:0000313" key="12">
    <source>
        <dbReference type="EMBL" id="CEG08779.1"/>
    </source>
</evidence>
<dbReference type="Gene3D" id="3.10.20.600">
    <property type="match status" value="1"/>
</dbReference>